<keyword evidence="2" id="KW-1185">Reference proteome</keyword>
<reference evidence="1 2" key="1">
    <citation type="submission" date="2023-04" db="EMBL/GenBank/DDBJ databases">
        <title>Genome of Basidiobolus ranarum AG-B5.</title>
        <authorList>
            <person name="Stajich J.E."/>
            <person name="Carter-House D."/>
            <person name="Gryganskyi A."/>
        </authorList>
    </citation>
    <scope>NUCLEOTIDE SEQUENCE [LARGE SCALE GENOMIC DNA]</scope>
    <source>
        <strain evidence="1 2">AG-B5</strain>
    </source>
</reference>
<organism evidence="1 2">
    <name type="scientific">Basidiobolus ranarum</name>
    <dbReference type="NCBI Taxonomy" id="34480"/>
    <lineage>
        <taxon>Eukaryota</taxon>
        <taxon>Fungi</taxon>
        <taxon>Fungi incertae sedis</taxon>
        <taxon>Zoopagomycota</taxon>
        <taxon>Entomophthoromycotina</taxon>
        <taxon>Basidiobolomycetes</taxon>
        <taxon>Basidiobolales</taxon>
        <taxon>Basidiobolaceae</taxon>
        <taxon>Basidiobolus</taxon>
    </lineage>
</organism>
<evidence type="ECO:0008006" key="3">
    <source>
        <dbReference type="Google" id="ProtNLM"/>
    </source>
</evidence>
<proteinExistence type="predicted"/>
<comment type="caution">
    <text evidence="1">The sequence shown here is derived from an EMBL/GenBank/DDBJ whole genome shotgun (WGS) entry which is preliminary data.</text>
</comment>
<dbReference type="EMBL" id="JASJQH010006906">
    <property type="protein sequence ID" value="KAK9727990.1"/>
    <property type="molecule type" value="Genomic_DNA"/>
</dbReference>
<name>A0ABR2W9Q0_9FUNG</name>
<evidence type="ECO:0000313" key="2">
    <source>
        <dbReference type="Proteomes" id="UP001479436"/>
    </source>
</evidence>
<dbReference type="Gene3D" id="2.40.160.10">
    <property type="entry name" value="Porin"/>
    <property type="match status" value="1"/>
</dbReference>
<dbReference type="Proteomes" id="UP001479436">
    <property type="component" value="Unassembled WGS sequence"/>
</dbReference>
<sequence>MINPIFDFPVFPIPKTRYLNSFELLTKEIKRCLHSNYNDTSIAFSLNPEPGVEVGVKYFNEATRSSGKSYICVGDGLTALRLFLSTNSVQSFILSYGDLATHKNYLALRGKTEQAFTKEKPIDIYDLEIAGGLKTQNFTMETSYNPLKRKMGGWIVYRNQKIQLGCRLHTREEFLNKFRNPSTLAIEPLLALQKIDLVGVYTSDVFNNLSGSEMPNQYKISVSALDVLSTDGQSRIVGGYLHKVLYYGRAVTLAGEFERVINQNIHSEPTIPESVLRVGGAWQLSNRSAVKLRVTSNGDVDLLFGIGTSRTIPAVSVAIGVGFNVRSKLNPNDVRASLSIHLGG</sequence>
<dbReference type="InterPro" id="IPR023614">
    <property type="entry name" value="Porin_dom_sf"/>
</dbReference>
<accession>A0ABR2W9Q0</accession>
<evidence type="ECO:0000313" key="1">
    <source>
        <dbReference type="EMBL" id="KAK9727990.1"/>
    </source>
</evidence>
<gene>
    <name evidence="1" type="ORF">K7432_001394</name>
</gene>
<protein>
    <recommendedName>
        <fullName evidence="3">Bacterial surface antigen (D15) domain-containing protein</fullName>
    </recommendedName>
</protein>